<proteinExistence type="predicted"/>
<evidence type="ECO:0000313" key="1">
    <source>
        <dbReference type="EMBL" id="MBX22004.1"/>
    </source>
</evidence>
<dbReference type="AlphaFoldDB" id="A0A2P2LVL6"/>
<sequence length="16" mass="1798">MTPFLKSSGYNVRKGI</sequence>
<accession>A0A2P2LVL6</accession>
<name>A0A2P2LVL6_RHIMU</name>
<reference evidence="1" key="1">
    <citation type="submission" date="2018-02" db="EMBL/GenBank/DDBJ databases">
        <title>Rhizophora mucronata_Transcriptome.</title>
        <authorList>
            <person name="Meera S.P."/>
            <person name="Sreeshan A."/>
            <person name="Augustine A."/>
        </authorList>
    </citation>
    <scope>NUCLEOTIDE SEQUENCE</scope>
    <source>
        <tissue evidence="1">Leaf</tissue>
    </source>
</reference>
<protein>
    <submittedName>
        <fullName evidence="1">Uncharacterized protein</fullName>
    </submittedName>
</protein>
<organism evidence="1">
    <name type="scientific">Rhizophora mucronata</name>
    <name type="common">Asiatic mangrove</name>
    <dbReference type="NCBI Taxonomy" id="61149"/>
    <lineage>
        <taxon>Eukaryota</taxon>
        <taxon>Viridiplantae</taxon>
        <taxon>Streptophyta</taxon>
        <taxon>Embryophyta</taxon>
        <taxon>Tracheophyta</taxon>
        <taxon>Spermatophyta</taxon>
        <taxon>Magnoliopsida</taxon>
        <taxon>eudicotyledons</taxon>
        <taxon>Gunneridae</taxon>
        <taxon>Pentapetalae</taxon>
        <taxon>rosids</taxon>
        <taxon>fabids</taxon>
        <taxon>Malpighiales</taxon>
        <taxon>Rhizophoraceae</taxon>
        <taxon>Rhizophora</taxon>
    </lineage>
</organism>
<dbReference type="EMBL" id="GGEC01041520">
    <property type="protein sequence ID" value="MBX22004.1"/>
    <property type="molecule type" value="Transcribed_RNA"/>
</dbReference>